<evidence type="ECO:0000313" key="2">
    <source>
        <dbReference type="Proteomes" id="UP000615446"/>
    </source>
</evidence>
<proteinExistence type="predicted"/>
<comment type="caution">
    <text evidence="1">The sequence shown here is derived from an EMBL/GenBank/DDBJ whole genome shotgun (WGS) entry which is preliminary data.</text>
</comment>
<accession>A0A8H3QZJ9</accession>
<protein>
    <submittedName>
        <fullName evidence="1">Uncharacterized protein</fullName>
    </submittedName>
</protein>
<organism evidence="1 2">
    <name type="scientific">Rhizophagus clarus</name>
    <dbReference type="NCBI Taxonomy" id="94130"/>
    <lineage>
        <taxon>Eukaryota</taxon>
        <taxon>Fungi</taxon>
        <taxon>Fungi incertae sedis</taxon>
        <taxon>Mucoromycota</taxon>
        <taxon>Glomeromycotina</taxon>
        <taxon>Glomeromycetes</taxon>
        <taxon>Glomerales</taxon>
        <taxon>Glomeraceae</taxon>
        <taxon>Rhizophagus</taxon>
    </lineage>
</organism>
<gene>
    <name evidence="1" type="ORF">RCL2_002440600</name>
</gene>
<evidence type="ECO:0000313" key="1">
    <source>
        <dbReference type="EMBL" id="GES97836.1"/>
    </source>
</evidence>
<dbReference type="AlphaFoldDB" id="A0A8H3QZJ9"/>
<dbReference type="Proteomes" id="UP000615446">
    <property type="component" value="Unassembled WGS sequence"/>
</dbReference>
<reference evidence="1" key="1">
    <citation type="submission" date="2019-10" db="EMBL/GenBank/DDBJ databases">
        <title>Conservation and host-specific expression of non-tandemly repeated heterogenous ribosome RNA gene in arbuscular mycorrhizal fungi.</title>
        <authorList>
            <person name="Maeda T."/>
            <person name="Kobayashi Y."/>
            <person name="Nakagawa T."/>
            <person name="Ezawa T."/>
            <person name="Yamaguchi K."/>
            <person name="Bino T."/>
            <person name="Nishimoto Y."/>
            <person name="Shigenobu S."/>
            <person name="Kawaguchi M."/>
        </authorList>
    </citation>
    <scope>NUCLEOTIDE SEQUENCE</scope>
    <source>
        <strain evidence="1">HR1</strain>
    </source>
</reference>
<dbReference type="OrthoDB" id="2306424at2759"/>
<sequence length="195" mass="22398">MLIKFLRDISLFDEDDLQILKREKINGLDFINFSGHDFNYCGLKWGPAIRLTKVSWGIKHKNWNMLPPNTCTVLSALSQSCGQPPVTNMSSWWLELFIRIKTDKLIKFLRDINLLDESDLEILDREKIWGLDFVTFGIEDFRRCGFKWGPSTRLAKAAWEIKNKKGSRLPSNTCTVLNTLSLSLGQPPVSGFTED</sequence>
<name>A0A8H3QZJ9_9GLOM</name>
<dbReference type="EMBL" id="BLAL01000261">
    <property type="protein sequence ID" value="GES97836.1"/>
    <property type="molecule type" value="Genomic_DNA"/>
</dbReference>